<dbReference type="InterPro" id="IPR014777">
    <property type="entry name" value="4pyrrole_Mease_sub1"/>
</dbReference>
<dbReference type="SUPFAM" id="SSF53790">
    <property type="entry name" value="Tetrapyrrole methylase"/>
    <property type="match status" value="1"/>
</dbReference>
<dbReference type="PANTHER" id="PTHR46111">
    <property type="entry name" value="RIBOSOMAL RNA SMALL SUBUNIT METHYLTRANSFERASE I"/>
    <property type="match status" value="1"/>
</dbReference>
<evidence type="ECO:0000256" key="3">
    <source>
        <dbReference type="ARBA" id="ARBA00022603"/>
    </source>
</evidence>
<dbReference type="EMBL" id="LKHV01000007">
    <property type="protein sequence ID" value="KRG18366.1"/>
    <property type="molecule type" value="Genomic_DNA"/>
</dbReference>
<dbReference type="HAMAP" id="MF_01877">
    <property type="entry name" value="16SrRNA_methyltr_I"/>
    <property type="match status" value="1"/>
</dbReference>
<comment type="similarity">
    <text evidence="6">Belongs to the methyltransferase superfamily. RsmI family.</text>
</comment>
<dbReference type="NCBIfam" id="TIGR00096">
    <property type="entry name" value="16S rRNA (cytidine(1402)-2'-O)-methyltransferase"/>
    <property type="match status" value="1"/>
</dbReference>
<dbReference type="RefSeq" id="WP_057624668.1">
    <property type="nucleotide sequence ID" value="NZ_LKHV02000001.1"/>
</dbReference>
<reference evidence="9" key="1">
    <citation type="submission" date="2015-09" db="EMBL/GenBank/DDBJ databases">
        <title>Draft Genome Sequences of Two Novel Amoeba-resistant Intranuclear Bacteria, Candidatus Berkiella cookevillensis and Candidatus Berkiella aquae.</title>
        <authorList>
            <person name="Mehari Y.T."/>
            <person name="Arivett B.A."/>
            <person name="Farone A.L."/>
            <person name="Gunderson J.H."/>
            <person name="Farone M.B."/>
        </authorList>
    </citation>
    <scope>NUCLEOTIDE SEQUENCE [LARGE SCALE GENOMIC DNA]</scope>
    <source>
        <strain evidence="9">CC99</strain>
    </source>
</reference>
<dbReference type="CDD" id="cd11648">
    <property type="entry name" value="RsmI"/>
    <property type="match status" value="1"/>
</dbReference>
<comment type="catalytic activity">
    <reaction evidence="6">
        <text>cytidine(1402) in 16S rRNA + S-adenosyl-L-methionine = 2'-O-methylcytidine(1402) in 16S rRNA + S-adenosyl-L-homocysteine + H(+)</text>
        <dbReference type="Rhea" id="RHEA:42924"/>
        <dbReference type="Rhea" id="RHEA-COMP:10285"/>
        <dbReference type="Rhea" id="RHEA-COMP:10286"/>
        <dbReference type="ChEBI" id="CHEBI:15378"/>
        <dbReference type="ChEBI" id="CHEBI:57856"/>
        <dbReference type="ChEBI" id="CHEBI:59789"/>
        <dbReference type="ChEBI" id="CHEBI:74495"/>
        <dbReference type="ChEBI" id="CHEBI:82748"/>
        <dbReference type="EC" id="2.1.1.198"/>
    </reaction>
</comment>
<evidence type="ECO:0000259" key="7">
    <source>
        <dbReference type="Pfam" id="PF00590"/>
    </source>
</evidence>
<keyword evidence="2 6" id="KW-0698">rRNA processing</keyword>
<dbReference type="Proteomes" id="UP000051494">
    <property type="component" value="Unassembled WGS sequence"/>
</dbReference>
<evidence type="ECO:0000313" key="11">
    <source>
        <dbReference type="Proteomes" id="UP000051494"/>
    </source>
</evidence>
<gene>
    <name evidence="6 9" type="primary">rsmI</name>
    <name evidence="10" type="ORF">CC99x_004345</name>
    <name evidence="9" type="ORF">CC99x_01578</name>
</gene>
<dbReference type="InterPro" id="IPR014776">
    <property type="entry name" value="4pyrrole_Mease_sub2"/>
</dbReference>
<keyword evidence="5 6" id="KW-0949">S-adenosyl-L-methionine</keyword>
<keyword evidence="11" id="KW-1185">Reference proteome</keyword>
<dbReference type="InterPro" id="IPR053910">
    <property type="entry name" value="RsmI_HTH"/>
</dbReference>
<dbReference type="InterPro" id="IPR018063">
    <property type="entry name" value="SAM_MeTrfase_RsmI_CS"/>
</dbReference>
<dbReference type="PANTHER" id="PTHR46111:SF1">
    <property type="entry name" value="RIBOSOMAL RNA SMALL SUBUNIT METHYLTRANSFERASE I"/>
    <property type="match status" value="1"/>
</dbReference>
<dbReference type="GO" id="GO:0070677">
    <property type="term" value="F:rRNA (cytosine-2'-O-)-methyltransferase activity"/>
    <property type="evidence" value="ECO:0007669"/>
    <property type="project" value="UniProtKB-UniRule"/>
</dbReference>
<dbReference type="InterPro" id="IPR035996">
    <property type="entry name" value="4pyrrol_Methylase_sf"/>
</dbReference>
<dbReference type="Pfam" id="PF00590">
    <property type="entry name" value="TP_methylase"/>
    <property type="match status" value="1"/>
</dbReference>
<dbReference type="PIRSF" id="PIRSF005917">
    <property type="entry name" value="MTase_YraL"/>
    <property type="match status" value="1"/>
</dbReference>
<evidence type="ECO:0000256" key="1">
    <source>
        <dbReference type="ARBA" id="ARBA00022490"/>
    </source>
</evidence>
<dbReference type="STRING" id="437022.CC99x_01578"/>
<dbReference type="Gene3D" id="3.40.1010.10">
    <property type="entry name" value="Cobalt-precorrin-4 Transmethylase, Domain 1"/>
    <property type="match status" value="1"/>
</dbReference>
<dbReference type="EC" id="2.1.1.198" evidence="6"/>
<name>A0A0Q9YNK2_9GAMM</name>
<feature type="domain" description="Tetrapyrrole methylase" evidence="7">
    <location>
        <begin position="7"/>
        <end position="207"/>
    </location>
</feature>
<reference evidence="10" key="3">
    <citation type="submission" date="2021-06" db="EMBL/GenBank/DDBJ databases">
        <title>Genomic Description and Analysis of Intracellular Bacteria, Candidatus Berkiella cookevillensis and Candidatus Berkiella aquae.</title>
        <authorList>
            <person name="Kidane D.T."/>
            <person name="Mehari Y.T."/>
            <person name="Rice F.C."/>
            <person name="Arivett B.A."/>
            <person name="Farone A.L."/>
            <person name="Berk S.G."/>
            <person name="Farone M.B."/>
        </authorList>
    </citation>
    <scope>NUCLEOTIDE SEQUENCE</scope>
    <source>
        <strain evidence="10">CC99</strain>
    </source>
</reference>
<dbReference type="PROSITE" id="PS01296">
    <property type="entry name" value="RSMI"/>
    <property type="match status" value="1"/>
</dbReference>
<accession>A0A0Q9YNK2</accession>
<comment type="caution">
    <text evidence="9">The sequence shown here is derived from an EMBL/GenBank/DDBJ whole genome shotgun (WGS) entry which is preliminary data.</text>
</comment>
<evidence type="ECO:0000256" key="6">
    <source>
        <dbReference type="HAMAP-Rule" id="MF_01877"/>
    </source>
</evidence>
<dbReference type="Gene3D" id="3.30.950.10">
    <property type="entry name" value="Methyltransferase, Cobalt-precorrin-4 Transmethylase, Domain 2"/>
    <property type="match status" value="1"/>
</dbReference>
<comment type="subcellular location">
    <subcellularLocation>
        <location evidence="6">Cytoplasm</location>
    </subcellularLocation>
</comment>
<dbReference type="OrthoDB" id="9809084at2"/>
<dbReference type="GO" id="GO:0005737">
    <property type="term" value="C:cytoplasm"/>
    <property type="evidence" value="ECO:0007669"/>
    <property type="project" value="UniProtKB-SubCell"/>
</dbReference>
<evidence type="ECO:0000313" key="10">
    <source>
        <dbReference type="EMBL" id="MCS5708129.1"/>
    </source>
</evidence>
<keyword evidence="1 6" id="KW-0963">Cytoplasm</keyword>
<reference evidence="10" key="2">
    <citation type="journal article" date="2016" name="Genome Announc.">
        <title>Draft Genome Sequences of Two Novel Amoeba-Resistant Intranuclear Bacteria, 'Candidatus Berkiella cookevillensis' and 'Candidatus Berkiella aquae'.</title>
        <authorList>
            <person name="Mehari Y.T."/>
            <person name="Arivett B.A."/>
            <person name="Farone A.L."/>
            <person name="Gunderson J.H."/>
            <person name="Farone M.B."/>
        </authorList>
    </citation>
    <scope>NUCLEOTIDE SEQUENCE</scope>
    <source>
        <strain evidence="10">CC99</strain>
    </source>
</reference>
<dbReference type="FunFam" id="3.40.1010.10:FF:000002">
    <property type="entry name" value="Ribosomal RNA small subunit methyltransferase I"/>
    <property type="match status" value="1"/>
</dbReference>
<dbReference type="AlphaFoldDB" id="A0A0Q9YNK2"/>
<evidence type="ECO:0000256" key="5">
    <source>
        <dbReference type="ARBA" id="ARBA00022691"/>
    </source>
</evidence>
<dbReference type="PATRIC" id="fig|1590042.3.peg.1602"/>
<evidence type="ECO:0000313" key="9">
    <source>
        <dbReference type="EMBL" id="KRG18366.1"/>
    </source>
</evidence>
<evidence type="ECO:0000256" key="2">
    <source>
        <dbReference type="ARBA" id="ARBA00022552"/>
    </source>
</evidence>
<dbReference type="FunFam" id="3.30.950.10:FF:000002">
    <property type="entry name" value="Ribosomal RNA small subunit methyltransferase I"/>
    <property type="match status" value="1"/>
</dbReference>
<dbReference type="Pfam" id="PF23016">
    <property type="entry name" value="RsmI_C"/>
    <property type="match status" value="1"/>
</dbReference>
<sequence>MIDQTGKLYVVATPIGNLDDLSFRANTILKQVDWIAAEDTRQSKKLLDHYHIQKKLISLHNFNEKSRITQLIESLKAGQNGALISDAGTPCISDPGAHLIQALHEDKISVVPIPGACALISALSVAGFSTTEFLFLGFLPAKSVARKQQLETIKNLPYTIVFYEAPHRISEMLYDCKKILGEERRVVVARELTKKYETLYVSTLKNLSEDADSAAVEIRGEFVVIIEGVPKETLQDHQQNDQKANKILTMLLAEMSVKSAVNIAAEITDCPKNKLYDLAIAIQNQS</sequence>
<protein>
    <recommendedName>
        <fullName evidence="6">Ribosomal RNA small subunit methyltransferase I</fullName>
        <ecNumber evidence="6">2.1.1.198</ecNumber>
    </recommendedName>
    <alternativeName>
        <fullName evidence="6">16S rRNA 2'-O-ribose C1402 methyltransferase</fullName>
    </alternativeName>
    <alternativeName>
        <fullName evidence="6">rRNA (cytidine-2'-O-)-methyltransferase RsmI</fullName>
    </alternativeName>
</protein>
<dbReference type="InterPro" id="IPR008189">
    <property type="entry name" value="rRNA_ssu_MeTfrase_I"/>
</dbReference>
<keyword evidence="4 6" id="KW-0808">Transferase</keyword>
<comment type="function">
    <text evidence="6">Catalyzes the 2'-O-methylation of the ribose of cytidine 1402 (C1402) in 16S rRNA.</text>
</comment>
<dbReference type="InterPro" id="IPR000878">
    <property type="entry name" value="4pyrrol_Mease"/>
</dbReference>
<evidence type="ECO:0000256" key="4">
    <source>
        <dbReference type="ARBA" id="ARBA00022679"/>
    </source>
</evidence>
<organism evidence="9">
    <name type="scientific">Candidatus Berkiella cookevillensis</name>
    <dbReference type="NCBI Taxonomy" id="437022"/>
    <lineage>
        <taxon>Bacteria</taxon>
        <taxon>Pseudomonadati</taxon>
        <taxon>Pseudomonadota</taxon>
        <taxon>Gammaproteobacteria</taxon>
        <taxon>Candidatus Berkiellales</taxon>
        <taxon>Candidatus Berkiellaceae</taxon>
        <taxon>Candidatus Berkiella</taxon>
    </lineage>
</organism>
<feature type="domain" description="RsmI HTH" evidence="8">
    <location>
        <begin position="241"/>
        <end position="282"/>
    </location>
</feature>
<evidence type="ECO:0000259" key="8">
    <source>
        <dbReference type="Pfam" id="PF23016"/>
    </source>
</evidence>
<keyword evidence="3 6" id="KW-0489">Methyltransferase</keyword>
<proteinExistence type="inferred from homology"/>
<dbReference type="EMBL" id="LKHV02000001">
    <property type="protein sequence ID" value="MCS5708129.1"/>
    <property type="molecule type" value="Genomic_DNA"/>
</dbReference>